<name>A0A7S1HGS9_HEMAN</name>
<evidence type="ECO:0000313" key="5">
    <source>
        <dbReference type="EMBL" id="CAD8981613.1"/>
    </source>
</evidence>
<dbReference type="CDD" id="cd13637">
    <property type="entry name" value="PBP2_Ca3427_like"/>
    <property type="match status" value="1"/>
</dbReference>
<comment type="subcellular location">
    <subcellularLocation>
        <location evidence="1">Periplasm</location>
    </subcellularLocation>
</comment>
<proteinExistence type="inferred from homology"/>
<dbReference type="Gene3D" id="3.40.190.10">
    <property type="entry name" value="Periplasmic binding protein-like II"/>
    <property type="match status" value="2"/>
</dbReference>
<feature type="domain" description="Ca3427-like PBP 2" evidence="4">
    <location>
        <begin position="88"/>
        <end position="182"/>
    </location>
</feature>
<dbReference type="InterPro" id="IPR054364">
    <property type="entry name" value="Ca3427-like_PBP2"/>
</dbReference>
<sequence length="286" mass="30738">MALKLRVAGVPEHFNAPWHIAKKKGLFEGAGVDVTWTDYPGGTGAMAKALNEGETDVAVILTEGIVKDIACGGKSKIVGVYVSSPLCWGCHTGAGQSDVQDIKDLDGKVWAVSRMTSGSHLMAVVLAEKMGWDPKTLKYEIVGSLDGAKEALTKGIANGFLWEKFTTKPHVDSGVMRRVGEIPTPWPCFVIAVRNEIIEAHGPKLKAMLEVLGGVCKDFKTDAASPAYVAQEYKLKPEDAAEWFKTVEWSCSTEQPAGVLKQVGTTLTNLGILDSVPEPSTLWAQL</sequence>
<dbReference type="Pfam" id="PF22384">
    <property type="entry name" value="PBP2_Ca3427_like"/>
    <property type="match status" value="1"/>
</dbReference>
<reference evidence="5" key="1">
    <citation type="submission" date="2021-01" db="EMBL/GenBank/DDBJ databases">
        <authorList>
            <person name="Corre E."/>
            <person name="Pelletier E."/>
            <person name="Niang G."/>
            <person name="Scheremetjew M."/>
            <person name="Finn R."/>
            <person name="Kale V."/>
            <person name="Holt S."/>
            <person name="Cochrane G."/>
            <person name="Meng A."/>
            <person name="Brown T."/>
            <person name="Cohen L."/>
        </authorList>
    </citation>
    <scope>NUCLEOTIDE SEQUENCE</scope>
    <source>
        <strain evidence="5">CCMP644</strain>
    </source>
</reference>
<evidence type="ECO:0000256" key="3">
    <source>
        <dbReference type="ARBA" id="ARBA00022729"/>
    </source>
</evidence>
<dbReference type="PANTHER" id="PTHR30024">
    <property type="entry name" value="ALIPHATIC SULFONATES-BINDING PROTEIN-RELATED"/>
    <property type="match status" value="1"/>
</dbReference>
<dbReference type="AlphaFoldDB" id="A0A7S1HGS9"/>
<comment type="similarity">
    <text evidence="2">Belongs to the bacterial solute-binding protein SsuA/TauA family.</text>
</comment>
<evidence type="ECO:0000259" key="4">
    <source>
        <dbReference type="Pfam" id="PF22384"/>
    </source>
</evidence>
<evidence type="ECO:0000256" key="2">
    <source>
        <dbReference type="ARBA" id="ARBA00010742"/>
    </source>
</evidence>
<evidence type="ECO:0000256" key="1">
    <source>
        <dbReference type="ARBA" id="ARBA00004418"/>
    </source>
</evidence>
<dbReference type="EMBL" id="HBFX01054133">
    <property type="protein sequence ID" value="CAD8981613.1"/>
    <property type="molecule type" value="Transcribed_RNA"/>
</dbReference>
<dbReference type="PANTHER" id="PTHR30024:SF47">
    <property type="entry name" value="TAURINE-BINDING PERIPLASMIC PROTEIN"/>
    <property type="match status" value="1"/>
</dbReference>
<organism evidence="5">
    <name type="scientific">Hemiselmis andersenii</name>
    <name type="common">Cryptophyte alga</name>
    <dbReference type="NCBI Taxonomy" id="464988"/>
    <lineage>
        <taxon>Eukaryota</taxon>
        <taxon>Cryptophyceae</taxon>
        <taxon>Cryptomonadales</taxon>
        <taxon>Hemiselmidaceae</taxon>
        <taxon>Hemiselmis</taxon>
    </lineage>
</organism>
<gene>
    <name evidence="5" type="ORF">HAND00432_LOCUS32623</name>
</gene>
<protein>
    <recommendedName>
        <fullName evidence="4">Ca3427-like PBP 2 domain-containing protein</fullName>
    </recommendedName>
</protein>
<keyword evidence="3" id="KW-0732">Signal</keyword>
<dbReference type="SUPFAM" id="SSF53850">
    <property type="entry name" value="Periplasmic binding protein-like II"/>
    <property type="match status" value="1"/>
</dbReference>
<accession>A0A7S1HGS9</accession>